<dbReference type="STRING" id="1110509.Mhar_0883"/>
<proteinExistence type="predicted"/>
<keyword evidence="2" id="KW-0812">Transmembrane</keyword>
<name>G7WLF1_METH6</name>
<evidence type="ECO:0000313" key="4">
    <source>
        <dbReference type="Proteomes" id="UP000005877"/>
    </source>
</evidence>
<dbReference type="EMBL" id="CP003117">
    <property type="protein sequence ID" value="AET64254.1"/>
    <property type="molecule type" value="Genomic_DNA"/>
</dbReference>
<dbReference type="PANTHER" id="PTHR35902">
    <property type="entry name" value="S-LAYER DOMAIN-LIKE PROTEIN-RELATED"/>
    <property type="match status" value="1"/>
</dbReference>
<dbReference type="PANTHER" id="PTHR35902:SF3">
    <property type="entry name" value="NPCBM-ASSOCIATED, NEW3 DOMAIN OF ALPHA-GALACTOSIDASE"/>
    <property type="match status" value="1"/>
</dbReference>
<accession>G7WLF1</accession>
<keyword evidence="4" id="KW-1185">Reference proteome</keyword>
<sequence>MNSNHGPAPNWAMALAASILILALALTPGTLAYTYGYMYRPPEPTIVIESSVSPEVLMPGDTGIVSIVIENSADQYVVSYQREDFSFTVPIYRVELKGTRGLEVLSDPYVDVGTIGPGDRIAVYFNVRADEKTTDGTCFLDARLVSGYEEAPSEMNRKVPVKVDSSDVMLIQAEAPTSSSASLDVANPRKNALNAVTIVPEAAGVEFSPKEYYIGTMEPDEIFTIDFDLKTASPAEEIDLRFRARFKNGDTWHESGVYTTTLRPGADGSSGGRRPPGEGRGGMTTAAAAVLLPTVIGGAYFWRRRRNRPLSHHRS</sequence>
<evidence type="ECO:0008006" key="5">
    <source>
        <dbReference type="Google" id="ProtNLM"/>
    </source>
</evidence>
<dbReference type="Proteomes" id="UP000005877">
    <property type="component" value="Chromosome"/>
</dbReference>
<dbReference type="HOGENOM" id="CLU_971865_0_0_2"/>
<evidence type="ECO:0000256" key="2">
    <source>
        <dbReference type="SAM" id="Phobius"/>
    </source>
</evidence>
<keyword evidence="2" id="KW-0472">Membrane</keyword>
<protein>
    <recommendedName>
        <fullName evidence="5">S-layer domain protein</fullName>
    </recommendedName>
</protein>
<gene>
    <name evidence="3" type="ordered locus">Mhar_0883</name>
</gene>
<feature type="transmembrane region" description="Helical" evidence="2">
    <location>
        <begin position="283"/>
        <end position="302"/>
    </location>
</feature>
<dbReference type="AlphaFoldDB" id="G7WLF1"/>
<dbReference type="RefSeq" id="WP_014586439.1">
    <property type="nucleotide sequence ID" value="NC_017527.1"/>
</dbReference>
<dbReference type="PATRIC" id="fig|1110509.7.peg.984"/>
<dbReference type="KEGG" id="mhi:Mhar_0883"/>
<evidence type="ECO:0000313" key="3">
    <source>
        <dbReference type="EMBL" id="AET64254.1"/>
    </source>
</evidence>
<organism evidence="3 4">
    <name type="scientific">Methanothrix harundinacea (strain 6Ac)</name>
    <name type="common">Methanosaeta harundinacea</name>
    <dbReference type="NCBI Taxonomy" id="1110509"/>
    <lineage>
        <taxon>Archaea</taxon>
        <taxon>Methanobacteriati</taxon>
        <taxon>Methanobacteriota</taxon>
        <taxon>Stenosarchaea group</taxon>
        <taxon>Methanomicrobia</taxon>
        <taxon>Methanotrichales</taxon>
        <taxon>Methanotrichaceae</taxon>
        <taxon>Methanothrix</taxon>
    </lineage>
</organism>
<feature type="region of interest" description="Disordered" evidence="1">
    <location>
        <begin position="258"/>
        <end position="283"/>
    </location>
</feature>
<dbReference type="GeneID" id="12510052"/>
<keyword evidence="2" id="KW-1133">Transmembrane helix</keyword>
<evidence type="ECO:0000256" key="1">
    <source>
        <dbReference type="SAM" id="MobiDB-lite"/>
    </source>
</evidence>
<dbReference type="OrthoDB" id="65070at2157"/>
<reference evidence="3 4" key="1">
    <citation type="journal article" date="2012" name="PLoS ONE">
        <title>The genome characteristics and predicted function of methyl-group oxidation pathway in the obligate aceticlastic methanogens, Methanosaeta spp.</title>
        <authorList>
            <person name="Zhu J."/>
            <person name="Zheng H."/>
            <person name="Ai G."/>
            <person name="Zhang G."/>
            <person name="Liu D."/>
            <person name="Liu X."/>
            <person name="Dong X."/>
        </authorList>
    </citation>
    <scope>NUCLEOTIDE SEQUENCE [LARGE SCALE GENOMIC DNA]</scope>
    <source>
        <strain evidence="3 4">6Ac</strain>
    </source>
</reference>